<dbReference type="PROSITE" id="PS51186">
    <property type="entry name" value="GNAT"/>
    <property type="match status" value="1"/>
</dbReference>
<dbReference type="InterPro" id="IPR016181">
    <property type="entry name" value="Acyl_CoA_acyltransferase"/>
</dbReference>
<dbReference type="PANTHER" id="PTHR42791">
    <property type="entry name" value="GNAT FAMILY ACETYLTRANSFERASE"/>
    <property type="match status" value="1"/>
</dbReference>
<reference evidence="2 3" key="1">
    <citation type="submission" date="2016-04" db="EMBL/GenBank/DDBJ databases">
        <title>A degradative enzymes factory behind the ericoid mycorrhizal symbiosis.</title>
        <authorList>
            <consortium name="DOE Joint Genome Institute"/>
            <person name="Martino E."/>
            <person name="Morin E."/>
            <person name="Grelet G."/>
            <person name="Kuo A."/>
            <person name="Kohler A."/>
            <person name="Daghino S."/>
            <person name="Barry K."/>
            <person name="Choi C."/>
            <person name="Cichocki N."/>
            <person name="Clum A."/>
            <person name="Copeland A."/>
            <person name="Hainaut M."/>
            <person name="Haridas S."/>
            <person name="Labutti K."/>
            <person name="Lindquist E."/>
            <person name="Lipzen A."/>
            <person name="Khouja H.-R."/>
            <person name="Murat C."/>
            <person name="Ohm R."/>
            <person name="Olson A."/>
            <person name="Spatafora J."/>
            <person name="Veneault-Fourrey C."/>
            <person name="Henrissat B."/>
            <person name="Grigoriev I."/>
            <person name="Martin F."/>
            <person name="Perotto S."/>
        </authorList>
    </citation>
    <scope>NUCLEOTIDE SEQUENCE [LARGE SCALE GENOMIC DNA]</scope>
    <source>
        <strain evidence="2 3">F</strain>
    </source>
</reference>
<dbReference type="CDD" id="cd04301">
    <property type="entry name" value="NAT_SF"/>
    <property type="match status" value="1"/>
</dbReference>
<evidence type="ECO:0000313" key="3">
    <source>
        <dbReference type="Proteomes" id="UP000235786"/>
    </source>
</evidence>
<dbReference type="Gene3D" id="3.40.630.30">
    <property type="match status" value="1"/>
</dbReference>
<feature type="domain" description="N-acetyltransferase" evidence="1">
    <location>
        <begin position="3"/>
        <end position="199"/>
    </location>
</feature>
<evidence type="ECO:0000259" key="1">
    <source>
        <dbReference type="PROSITE" id="PS51186"/>
    </source>
</evidence>
<dbReference type="AlphaFoldDB" id="A0A2J6SA35"/>
<dbReference type="InterPro" id="IPR000182">
    <property type="entry name" value="GNAT_dom"/>
</dbReference>
<sequence length="206" mass="23838">MSFDLKEANLSDIEELAEVLDKTYADEPIISQLMPSVDTKDRVEFWAGWFRNDFSKPGEKMFKMVEAESGKIVAFLKARYPAPKVVDAEEVQAEFPEGSNAELFGHWFGNMDHFEDKHMNYEEDYFVRVISTLPEYHRKRLGRRLLDRFLRDADDAGAKTYLQATEVGAGLYPRLGFKDIEDMVTNTPKGPVVWRCMMREPNPLKN</sequence>
<dbReference type="OrthoDB" id="2832510at2759"/>
<organism evidence="2 3">
    <name type="scientific">Hyaloscypha variabilis (strain UAMH 11265 / GT02V1 / F)</name>
    <name type="common">Meliniomyces variabilis</name>
    <dbReference type="NCBI Taxonomy" id="1149755"/>
    <lineage>
        <taxon>Eukaryota</taxon>
        <taxon>Fungi</taxon>
        <taxon>Dikarya</taxon>
        <taxon>Ascomycota</taxon>
        <taxon>Pezizomycotina</taxon>
        <taxon>Leotiomycetes</taxon>
        <taxon>Helotiales</taxon>
        <taxon>Hyaloscyphaceae</taxon>
        <taxon>Hyaloscypha</taxon>
        <taxon>Hyaloscypha variabilis</taxon>
    </lineage>
</organism>
<name>A0A2J6SA35_HYAVF</name>
<dbReference type="SUPFAM" id="SSF55729">
    <property type="entry name" value="Acyl-CoA N-acyltransferases (Nat)"/>
    <property type="match status" value="1"/>
</dbReference>
<accession>A0A2J6SA35</accession>
<proteinExistence type="predicted"/>
<evidence type="ECO:0000313" key="2">
    <source>
        <dbReference type="EMBL" id="PMD47624.1"/>
    </source>
</evidence>
<gene>
    <name evidence="2" type="ORF">L207DRAFT_628242</name>
</gene>
<protein>
    <recommendedName>
        <fullName evidence="1">N-acetyltransferase domain-containing protein</fullName>
    </recommendedName>
</protein>
<dbReference type="GO" id="GO:0016747">
    <property type="term" value="F:acyltransferase activity, transferring groups other than amino-acyl groups"/>
    <property type="evidence" value="ECO:0007669"/>
    <property type="project" value="InterPro"/>
</dbReference>
<dbReference type="EMBL" id="KZ613938">
    <property type="protein sequence ID" value="PMD47624.1"/>
    <property type="molecule type" value="Genomic_DNA"/>
</dbReference>
<dbReference type="Pfam" id="PF13508">
    <property type="entry name" value="Acetyltransf_7"/>
    <property type="match status" value="1"/>
</dbReference>
<dbReference type="Proteomes" id="UP000235786">
    <property type="component" value="Unassembled WGS sequence"/>
</dbReference>
<keyword evidence="3" id="KW-1185">Reference proteome</keyword>
<dbReference type="PANTHER" id="PTHR42791:SF1">
    <property type="entry name" value="N-ACETYLTRANSFERASE DOMAIN-CONTAINING PROTEIN"/>
    <property type="match status" value="1"/>
</dbReference>
<dbReference type="InterPro" id="IPR052523">
    <property type="entry name" value="Trichothecene_AcTrans"/>
</dbReference>